<dbReference type="PANTHER" id="PTHR43077:SF5">
    <property type="entry name" value="PHAGE INFECTION PROTEIN"/>
    <property type="match status" value="1"/>
</dbReference>
<dbReference type="Proteomes" id="UP000232227">
    <property type="component" value="Chromosome"/>
</dbReference>
<gene>
    <name evidence="5" type="ORF">CP520_00725</name>
</gene>
<organism evidence="5 6">
    <name type="scientific">Mesoplasma lactucae ATCC 49193</name>
    <dbReference type="NCBI Taxonomy" id="81460"/>
    <lineage>
        <taxon>Bacteria</taxon>
        <taxon>Bacillati</taxon>
        <taxon>Mycoplasmatota</taxon>
        <taxon>Mollicutes</taxon>
        <taxon>Entomoplasmatales</taxon>
        <taxon>Entomoplasmataceae</taxon>
        <taxon>Mesoplasma</taxon>
    </lineage>
</organism>
<dbReference type="GO" id="GO:0016020">
    <property type="term" value="C:membrane"/>
    <property type="evidence" value="ECO:0007669"/>
    <property type="project" value="UniProtKB-SubCell"/>
</dbReference>
<protein>
    <submittedName>
        <fullName evidence="5">Uncharacterized protein</fullName>
    </submittedName>
</protein>
<dbReference type="OrthoDB" id="391536at2"/>
<accession>A0A291IR86</accession>
<evidence type="ECO:0000313" key="5">
    <source>
        <dbReference type="EMBL" id="ATG97283.1"/>
    </source>
</evidence>
<evidence type="ECO:0000256" key="2">
    <source>
        <dbReference type="ARBA" id="ARBA00022692"/>
    </source>
</evidence>
<dbReference type="KEGG" id="mlac:CP520_00725"/>
<keyword evidence="6" id="KW-1185">Reference proteome</keyword>
<evidence type="ECO:0000313" key="6">
    <source>
        <dbReference type="Proteomes" id="UP000232227"/>
    </source>
</evidence>
<dbReference type="EMBL" id="CP023668">
    <property type="protein sequence ID" value="ATG97283.1"/>
    <property type="molecule type" value="Genomic_DNA"/>
</dbReference>
<keyword evidence="3" id="KW-1133">Transmembrane helix</keyword>
<dbReference type="PANTHER" id="PTHR43077">
    <property type="entry name" value="TRANSPORT PERMEASE YVFS-RELATED"/>
    <property type="match status" value="1"/>
</dbReference>
<dbReference type="RefSeq" id="WP_096862571.1">
    <property type="nucleotide sequence ID" value="NZ_CP023668.1"/>
</dbReference>
<keyword evidence="2" id="KW-0812">Transmembrane</keyword>
<evidence type="ECO:0000256" key="4">
    <source>
        <dbReference type="ARBA" id="ARBA00023136"/>
    </source>
</evidence>
<comment type="subcellular location">
    <subcellularLocation>
        <location evidence="1">Membrane</location>
        <topology evidence="1">Multi-pass membrane protein</topology>
    </subcellularLocation>
</comment>
<evidence type="ECO:0000256" key="1">
    <source>
        <dbReference type="ARBA" id="ARBA00004141"/>
    </source>
</evidence>
<sequence>MKKEDKNKKSKSFFKKQKEWWTNLFKGYVIGIEDLFLASWKKIVALALLIILPVVYACVMSVAFWNPSDNLGRVPSAIFNADYSFVEVIQAEKTTDNKYTYRIGALMSENKDHVLGEKEDDDLDKVIDGIKNNDRLFLNTKTKDGNMQVTYNPENTFMFKTNSWDLFKNSLIKTSSQPENNGAKFKMRFSPNKQLTFKDITYFNNQSDIQKHWETGKYSAQMKIDRGYGASQAAKIGQLLNDNGAKIDNRNQPIINGFTTFENNFLAGYFLHTITEFSSTIFEQLTPIVRGFNSNEIAMKLFGTKGSVLNNPENMSPNDTKDKFDNNKYYLVNDSNALDTTGKLKLNNEDTLFGDGTGQNGKIHNWLNALLNLDKDNMSRLQEAMATSFNFTNFMQVVFTTGAKNKGEQDVAMFGTKALEEMMNKGKKDNSDALIKAYQEVMHNEFKIKINPFFKNNNIIEQTSTINLNSWFTNQMVNNPEAFFNLKMPYVLGSAFENVQRTINLKGWDPSKDLNINNNDTKKDGTYATVYGIGLGGMFLMIGLFVGTTMLRGVIKRNKQYSKLNFANWYISKAMIFSTIGFFQVTFAVWIAYGTVWHNVMSPSTAGYVYLWTLACDLAIIAILQGMQYIFSSPLLGGIIGVLYLMFNIACGGGSYPAVMEYGFFRVIQYVMIFKYVFQGLDQLNFGFNIVGPTSYGSNYMLQMWGIIIIFFFLFHALGVLASKWRINQATYGSYLGQYVYLALMQMKQTKQANNFRITKGVKKDGQEKYKYDWNALDGKFDLQRYLLTQEIVRQDKGFKWYLDKRKKLHLEEQSEVNNDD</sequence>
<keyword evidence="4" id="KW-0472">Membrane</keyword>
<evidence type="ECO:0000256" key="3">
    <source>
        <dbReference type="ARBA" id="ARBA00022989"/>
    </source>
</evidence>
<dbReference type="AlphaFoldDB" id="A0A291IR86"/>
<proteinExistence type="predicted"/>
<dbReference type="InterPro" id="IPR051328">
    <property type="entry name" value="T7SS_ABC-Transporter"/>
</dbReference>
<reference evidence="5 6" key="1">
    <citation type="submission" date="2017-09" db="EMBL/GenBank/DDBJ databases">
        <title>SPAdes assembly of the Mesoplasma lactucae genome.</title>
        <authorList>
            <person name="Knight T.F."/>
            <person name="Rubinstein R."/>
            <person name="Citino T."/>
        </authorList>
    </citation>
    <scope>NUCLEOTIDE SEQUENCE [LARGE SCALE GENOMIC DNA]</scope>
    <source>
        <strain evidence="5 6">831-C4</strain>
    </source>
</reference>
<name>A0A291IR86_9MOLU</name>